<organism evidence="1 2">
    <name type="scientific">Desulfonema ishimotonii</name>
    <dbReference type="NCBI Taxonomy" id="45657"/>
    <lineage>
        <taxon>Bacteria</taxon>
        <taxon>Pseudomonadati</taxon>
        <taxon>Thermodesulfobacteriota</taxon>
        <taxon>Desulfobacteria</taxon>
        <taxon>Desulfobacterales</taxon>
        <taxon>Desulfococcaceae</taxon>
        <taxon>Desulfonema</taxon>
    </lineage>
</organism>
<comment type="caution">
    <text evidence="1">The sequence shown here is derived from an EMBL/GenBank/DDBJ whole genome shotgun (WGS) entry which is preliminary data.</text>
</comment>
<evidence type="ECO:0000313" key="2">
    <source>
        <dbReference type="Proteomes" id="UP000288096"/>
    </source>
</evidence>
<evidence type="ECO:0008006" key="3">
    <source>
        <dbReference type="Google" id="ProtNLM"/>
    </source>
</evidence>
<accession>A0A401G1S7</accession>
<sequence>MRTVLGLYNETRDLDMLRNSILLPQSVYIENQRDFFSRIQGAGIYGEIPAGPAGRFTYQLMVGTLNIDEDGGVARQIEDSGMFEIRNFSDGTAYNGSVQWYPPLEGLRFGVTGFKTTDSTSEMSLLVPMGPGVPAGTTFESDLDDLYNIVFSVEYTWENLIVAAEYMDM</sequence>
<evidence type="ECO:0000313" key="1">
    <source>
        <dbReference type="EMBL" id="GBC63155.1"/>
    </source>
</evidence>
<gene>
    <name evidence="1" type="ORF">DENIS_4148</name>
</gene>
<keyword evidence="2" id="KW-1185">Reference proteome</keyword>
<reference evidence="2" key="1">
    <citation type="submission" date="2017-11" db="EMBL/GenBank/DDBJ databases">
        <authorList>
            <person name="Watanabe M."/>
            <person name="Kojima H."/>
        </authorList>
    </citation>
    <scope>NUCLEOTIDE SEQUENCE [LARGE SCALE GENOMIC DNA]</scope>
    <source>
        <strain evidence="2">Tokyo 01</strain>
    </source>
</reference>
<dbReference type="RefSeq" id="WP_124330266.1">
    <property type="nucleotide sequence ID" value="NZ_BEXT01000001.1"/>
</dbReference>
<name>A0A401G1S7_9BACT</name>
<dbReference type="AlphaFoldDB" id="A0A401G1S7"/>
<dbReference type="EMBL" id="BEXT01000001">
    <property type="protein sequence ID" value="GBC63155.1"/>
    <property type="molecule type" value="Genomic_DNA"/>
</dbReference>
<dbReference type="OrthoDB" id="197869at2"/>
<dbReference type="Proteomes" id="UP000288096">
    <property type="component" value="Unassembled WGS sequence"/>
</dbReference>
<protein>
    <recommendedName>
        <fullName evidence="3">TonB-dependent receptor</fullName>
    </recommendedName>
</protein>
<proteinExistence type="predicted"/>
<reference evidence="2" key="2">
    <citation type="submission" date="2019-01" db="EMBL/GenBank/DDBJ databases">
        <title>Genome sequence of Desulfonema ishimotonii strain Tokyo 01.</title>
        <authorList>
            <person name="Fukui M."/>
        </authorList>
    </citation>
    <scope>NUCLEOTIDE SEQUENCE [LARGE SCALE GENOMIC DNA]</scope>
    <source>
        <strain evidence="2">Tokyo 01</strain>
    </source>
</reference>